<evidence type="ECO:0000313" key="2">
    <source>
        <dbReference type="Proteomes" id="UP000805614"/>
    </source>
</evidence>
<evidence type="ECO:0000313" key="1">
    <source>
        <dbReference type="EMBL" id="MBC6469099.1"/>
    </source>
</evidence>
<comment type="caution">
    <text evidence="1">The sequence shown here is derived from an EMBL/GenBank/DDBJ whole genome shotgun (WGS) entry which is preliminary data.</text>
</comment>
<keyword evidence="2" id="KW-1185">Reference proteome</keyword>
<sequence length="388" mass="42329">MSIPTYEGLLASARFFADRALQGYTSGDHRAVLMDAGTLLEHVSKALLITKNPAYLVEMKSGGFEHLLHLTGQGGRATAALHGLIRCRSIRIRRGGRCKNRNRGHGVRWNVAGKQFSKWFAQHALADNHRSKLMQAARKGEGFDTETGLPESTMREQRSVTWFDLACRFVDLKWPHAAAKSRTGIGDKGLTAAGAWRLGFACQSLGLRDEAVSVVMAAESALTVDDSQLEMRGALHLNAAIACGLKEDRVSAREHLAAARAIGARVQDGNAHQTFFGSTNVRITEVSVAVELHDGISPEDVPAEPPAIDSGERRARHLIDLAYGHAQRGADEPAVDRLLEADQIAHEEVRLNPRVRTFVGQLLERERPSFRSKIRTLGQRTGVAGASS</sequence>
<name>A0ABR7LW77_9ACTN</name>
<evidence type="ECO:0008006" key="3">
    <source>
        <dbReference type="Google" id="ProtNLM"/>
    </source>
</evidence>
<dbReference type="EMBL" id="JABVEC010000023">
    <property type="protein sequence ID" value="MBC6469099.1"/>
    <property type="molecule type" value="Genomic_DNA"/>
</dbReference>
<organism evidence="1 2">
    <name type="scientific">Actinomadura alba</name>
    <dbReference type="NCBI Taxonomy" id="406431"/>
    <lineage>
        <taxon>Bacteria</taxon>
        <taxon>Bacillati</taxon>
        <taxon>Actinomycetota</taxon>
        <taxon>Actinomycetes</taxon>
        <taxon>Streptosporangiales</taxon>
        <taxon>Thermomonosporaceae</taxon>
        <taxon>Actinomadura</taxon>
    </lineage>
</organism>
<protein>
    <recommendedName>
        <fullName evidence="3">Transcriptional regulator</fullName>
    </recommendedName>
</protein>
<reference evidence="1 2" key="1">
    <citation type="submission" date="2020-06" db="EMBL/GenBank/DDBJ databases">
        <title>Actinomadura xiongansis sp. nov., isolated from soil of Baiyangdian.</title>
        <authorList>
            <person name="Zhang X."/>
        </authorList>
    </citation>
    <scope>NUCLEOTIDE SEQUENCE [LARGE SCALE GENOMIC DNA]</scope>
    <source>
        <strain evidence="1 2">HBUM206468</strain>
    </source>
</reference>
<dbReference type="RefSeq" id="WP_187246136.1">
    <property type="nucleotide sequence ID" value="NZ_BAAAOK010000037.1"/>
</dbReference>
<proteinExistence type="predicted"/>
<dbReference type="Proteomes" id="UP000805614">
    <property type="component" value="Unassembled WGS sequence"/>
</dbReference>
<gene>
    <name evidence="1" type="ORF">HKK74_26910</name>
</gene>
<accession>A0ABR7LW77</accession>